<keyword evidence="5" id="KW-0238">DNA-binding</keyword>
<dbReference type="EMBL" id="CP001867">
    <property type="protein sequence ID" value="ADB75535.1"/>
    <property type="molecule type" value="Genomic_DNA"/>
</dbReference>
<comment type="cofactor">
    <cofactor evidence="1">
        <name>a divalent metal cation</name>
        <dbReference type="ChEBI" id="CHEBI:60240"/>
    </cofactor>
</comment>
<dbReference type="STRING" id="526225.Gobs_2917"/>
<evidence type="ECO:0000256" key="4">
    <source>
        <dbReference type="ARBA" id="ARBA00022723"/>
    </source>
</evidence>
<dbReference type="GO" id="GO:0003677">
    <property type="term" value="F:DNA binding"/>
    <property type="evidence" value="ECO:0007669"/>
    <property type="project" value="UniProtKB-KW"/>
</dbReference>
<evidence type="ECO:0000313" key="11">
    <source>
        <dbReference type="Proteomes" id="UP000001382"/>
    </source>
</evidence>
<organism evidence="8 11">
    <name type="scientific">Geodermatophilus obscurus (strain ATCC 25078 / DSM 43160 / JCM 3152 / CCUG 61914 / KCC A-0152 / KCTC 9177 / NBRC 13315 / NRRL B-3577 / G-20)</name>
    <dbReference type="NCBI Taxonomy" id="526225"/>
    <lineage>
        <taxon>Bacteria</taxon>
        <taxon>Bacillati</taxon>
        <taxon>Actinomycetota</taxon>
        <taxon>Actinomycetes</taxon>
        <taxon>Geodermatophilales</taxon>
        <taxon>Geodermatophilaceae</taxon>
        <taxon>Geodermatophilus</taxon>
    </lineage>
</organism>
<evidence type="ECO:0000256" key="6">
    <source>
        <dbReference type="ARBA" id="ARBA00023172"/>
    </source>
</evidence>
<dbReference type="Proteomes" id="UP000001382">
    <property type="component" value="Chromosome"/>
</dbReference>
<dbReference type="InterPro" id="IPR047959">
    <property type="entry name" value="Transpos_IS5"/>
</dbReference>
<name>D2S7S6_GEOOG</name>
<dbReference type="KEGG" id="gob:Gobs_2917"/>
<evidence type="ECO:0000256" key="3">
    <source>
        <dbReference type="ARBA" id="ARBA00022578"/>
    </source>
</evidence>
<dbReference type="AlphaFoldDB" id="D2S7S6"/>
<dbReference type="HOGENOM" id="CLU_074104_3_0_11"/>
<evidence type="ECO:0000256" key="5">
    <source>
        <dbReference type="ARBA" id="ARBA00023125"/>
    </source>
</evidence>
<comment type="similarity">
    <text evidence="2">Belongs to the transposase 11 family.</text>
</comment>
<accession>D2S7S6</accession>
<evidence type="ECO:0000256" key="2">
    <source>
        <dbReference type="ARBA" id="ARBA00010075"/>
    </source>
</evidence>
<keyword evidence="4" id="KW-0479">Metal-binding</keyword>
<dbReference type="GO" id="GO:0006310">
    <property type="term" value="P:DNA recombination"/>
    <property type="evidence" value="ECO:0007669"/>
    <property type="project" value="UniProtKB-KW"/>
</dbReference>
<proteinExistence type="inferred from homology"/>
<keyword evidence="6" id="KW-0233">DNA recombination</keyword>
<evidence type="ECO:0000256" key="1">
    <source>
        <dbReference type="ARBA" id="ARBA00001968"/>
    </source>
</evidence>
<dbReference type="RefSeq" id="WP_012948966.1">
    <property type="nucleotide sequence ID" value="NC_013757.1"/>
</dbReference>
<protein>
    <submittedName>
        <fullName evidence="8">Transposase IS4 family protein</fullName>
    </submittedName>
</protein>
<gene>
    <name evidence="8" type="ordered locus">Gobs_2917</name>
    <name evidence="9" type="ordered locus">Gobs_3449</name>
    <name evidence="10" type="ordered locus">Gobs_3531</name>
</gene>
<dbReference type="KEGG" id="gob:Gobs_3531"/>
<dbReference type="NCBIfam" id="NF033581">
    <property type="entry name" value="transpos_IS5_4"/>
    <property type="match status" value="1"/>
</dbReference>
<evidence type="ECO:0000313" key="8">
    <source>
        <dbReference type="EMBL" id="ADB75535.1"/>
    </source>
</evidence>
<dbReference type="EMBL" id="CP001867">
    <property type="protein sequence ID" value="ADB76120.1"/>
    <property type="molecule type" value="Genomic_DNA"/>
</dbReference>
<keyword evidence="11" id="KW-1185">Reference proteome</keyword>
<sequence length="269" mass="28597">MITYSATLDVPAETATLLTELLIAERLRRGTGVGARAASAREQAVLVLRWFREDADMTVLAADTKISIATGYRYLHEGIDALAAHAPDLHQVLEAGKAAGWTHVVLDGTLIRTDRCRVKNPDTGHDLWFSGKHHTHGGNVQIVSDPDGHPVAVSDVEPGSTHDLAAARATGFLGALQAAAALLGLPALADKGYNGAGAGVLTPTKGHGLHPDNLARNQLIGCLRAEGERGIALLKTRWKALNRIRLCPQRIGAVTKAALVLTRAERPIR</sequence>
<dbReference type="EMBL" id="CP001867">
    <property type="protein sequence ID" value="ADB76048.1"/>
    <property type="molecule type" value="Genomic_DNA"/>
</dbReference>
<keyword evidence="3" id="KW-0815">Transposition</keyword>
<evidence type="ECO:0000259" key="7">
    <source>
        <dbReference type="Pfam" id="PF13359"/>
    </source>
</evidence>
<dbReference type="Pfam" id="PF13359">
    <property type="entry name" value="DDE_Tnp_4"/>
    <property type="match status" value="1"/>
</dbReference>
<reference evidence="11" key="2">
    <citation type="submission" date="2010-01" db="EMBL/GenBank/DDBJ databases">
        <title>The complete genome of Geodermatophilus obscurus DSM 43160.</title>
        <authorList>
            <consortium name="US DOE Joint Genome Institute (JGI-PGF)"/>
            <person name="Lucas S."/>
            <person name="Copeland A."/>
            <person name="Lapidus A."/>
            <person name="Glavina del Rio T."/>
            <person name="Dalin E."/>
            <person name="Tice H."/>
            <person name="Bruce D."/>
            <person name="Goodwin L."/>
            <person name="Pitluck S."/>
            <person name="Kyrpides N."/>
            <person name="Mavromatis K."/>
            <person name="Ivanova N."/>
            <person name="Munk A.C."/>
            <person name="Brettin T."/>
            <person name="Detter J.C."/>
            <person name="Han C."/>
            <person name="Larimer F."/>
            <person name="Land M."/>
            <person name="Hauser L."/>
            <person name="Markowitz V."/>
            <person name="Cheng J.-F."/>
            <person name="Hugenholtz P."/>
            <person name="Woyke T."/>
            <person name="Wu D."/>
            <person name="Jando M."/>
            <person name="Schneider S."/>
            <person name="Klenk H.-P."/>
            <person name="Eisen J.A."/>
        </authorList>
    </citation>
    <scope>NUCLEOTIDE SEQUENCE [LARGE SCALE GENOMIC DNA]</scope>
    <source>
        <strain evidence="11">ATCC 25078 / DSM 43160 / JCM 3152 / KCC A-0152 / KCTC 9177 / NBRC 13315 / NRRL B-3577 / G-20</strain>
    </source>
</reference>
<dbReference type="eggNOG" id="ENOG5033Q9G">
    <property type="taxonomic scope" value="Bacteria"/>
</dbReference>
<evidence type="ECO:0000313" key="9">
    <source>
        <dbReference type="EMBL" id="ADB76048.1"/>
    </source>
</evidence>
<dbReference type="GO" id="GO:0032196">
    <property type="term" value="P:transposition"/>
    <property type="evidence" value="ECO:0007669"/>
    <property type="project" value="UniProtKB-KW"/>
</dbReference>
<dbReference type="KEGG" id="gob:Gobs_3449"/>
<dbReference type="OrthoDB" id="3699454at2"/>
<evidence type="ECO:0000313" key="10">
    <source>
        <dbReference type="EMBL" id="ADB76120.1"/>
    </source>
</evidence>
<reference evidence="8 11" key="1">
    <citation type="journal article" date="2010" name="Stand. Genomic Sci.">
        <title>Complete genome sequence of Geodermatophilus obscurus type strain (G-20).</title>
        <authorList>
            <person name="Ivanova N."/>
            <person name="Sikorski J."/>
            <person name="Jando M."/>
            <person name="Munk C."/>
            <person name="Lapidus A."/>
            <person name="Glavina Del Rio T."/>
            <person name="Copeland A."/>
            <person name="Tice H."/>
            <person name="Cheng J.-F."/>
            <person name="Lucas S."/>
            <person name="Chen F."/>
            <person name="Nolan M."/>
            <person name="Bruce D."/>
            <person name="Goodwin L."/>
            <person name="Pitluck S."/>
            <person name="Mavromatis K."/>
            <person name="Mikhailova N."/>
            <person name="Pati A."/>
            <person name="Chen A."/>
            <person name="Palaniappan K."/>
            <person name="Land M."/>
            <person name="Hauser L."/>
            <person name="Chang Y.-J."/>
            <person name="Jeffries C.D."/>
            <person name="Meincke L."/>
            <person name="Brettin T."/>
            <person name="Detter J.C."/>
            <person name="Detter J.C."/>
            <person name="Rohde M."/>
            <person name="Goeker M."/>
            <person name="Bristow J."/>
            <person name="Eisen J.A."/>
            <person name="Markowitz V."/>
            <person name="Hugenholtz P."/>
            <person name="Kyrpides N.C."/>
            <person name="Klenk H.-P."/>
        </authorList>
    </citation>
    <scope>NUCLEOTIDE SEQUENCE [LARGE SCALE GENOMIC DNA]</scope>
    <source>
        <strain evidence="11">ATCC 25078 / DSM 43160 / JCM 3152 / KCC A-0152 / KCTC 9177 / NBRC 13315 / NRRL B-3577 / G-20</strain>
        <strain evidence="8">DSM 43160</strain>
    </source>
</reference>
<dbReference type="GO" id="GO:0046872">
    <property type="term" value="F:metal ion binding"/>
    <property type="evidence" value="ECO:0007669"/>
    <property type="project" value="UniProtKB-KW"/>
</dbReference>
<dbReference type="InterPro" id="IPR027806">
    <property type="entry name" value="HARBI1_dom"/>
</dbReference>
<feature type="domain" description="DDE Tnp4" evidence="7">
    <location>
        <begin position="106"/>
        <end position="262"/>
    </location>
</feature>